<evidence type="ECO:0000259" key="11">
    <source>
        <dbReference type="Pfam" id="PF00324"/>
    </source>
</evidence>
<gene>
    <name evidence="12" type="ORF">DLJ54_09150</name>
</gene>
<dbReference type="InterPro" id="IPR004840">
    <property type="entry name" value="Amino_acid_permease_CS"/>
</dbReference>
<keyword evidence="8 10" id="KW-0472">Membrane</keyword>
<evidence type="ECO:0000313" key="12">
    <source>
        <dbReference type="EMBL" id="RAV31289.1"/>
    </source>
</evidence>
<evidence type="ECO:0000256" key="4">
    <source>
        <dbReference type="ARBA" id="ARBA00022475"/>
    </source>
</evidence>
<dbReference type="Pfam" id="PF00324">
    <property type="entry name" value="AA_permease"/>
    <property type="match status" value="1"/>
</dbReference>
<dbReference type="PANTHER" id="PTHR43495:SF1">
    <property type="entry name" value="L-ASPARAGINE PERMEASE"/>
    <property type="match status" value="1"/>
</dbReference>
<feature type="transmembrane region" description="Helical" evidence="10">
    <location>
        <begin position="353"/>
        <end position="374"/>
    </location>
</feature>
<feature type="transmembrane region" description="Helical" evidence="10">
    <location>
        <begin position="386"/>
        <end position="405"/>
    </location>
</feature>
<evidence type="ECO:0000256" key="10">
    <source>
        <dbReference type="SAM" id="Phobius"/>
    </source>
</evidence>
<dbReference type="InterPro" id="IPR004841">
    <property type="entry name" value="AA-permease/SLC12A_dom"/>
</dbReference>
<reference evidence="12 13" key="1">
    <citation type="journal article" date="2018" name="Syst. Appl. Microbiol.">
        <title>Corynebacterium heidelbergense sp. nov., isolated from the preen glands of Egyptian geese (Alopochen aegyptiacus).</title>
        <authorList>
            <person name="Braun M.S."/>
            <person name="Wang E."/>
            <person name="Zimmermann S."/>
            <person name="Wink M."/>
        </authorList>
    </citation>
    <scope>NUCLEOTIDE SEQUENCE [LARGE SCALE GENOMIC DNA]</scope>
    <source>
        <strain evidence="12 13">647</strain>
    </source>
</reference>
<dbReference type="EMBL" id="QHCV01000124">
    <property type="protein sequence ID" value="RAV31289.1"/>
    <property type="molecule type" value="Genomic_DNA"/>
</dbReference>
<dbReference type="GO" id="GO:0055085">
    <property type="term" value="P:transmembrane transport"/>
    <property type="evidence" value="ECO:0007669"/>
    <property type="project" value="InterPro"/>
</dbReference>
<dbReference type="PANTHER" id="PTHR43495">
    <property type="entry name" value="GABA PERMEASE"/>
    <property type="match status" value="1"/>
</dbReference>
<evidence type="ECO:0000256" key="9">
    <source>
        <dbReference type="SAM" id="MobiDB-lite"/>
    </source>
</evidence>
<feature type="transmembrane region" description="Helical" evidence="10">
    <location>
        <begin position="39"/>
        <end position="60"/>
    </location>
</feature>
<feature type="transmembrane region" description="Helical" evidence="10">
    <location>
        <begin position="180"/>
        <end position="200"/>
    </location>
</feature>
<organism evidence="12 13">
    <name type="scientific">Corynebacterium heidelbergense</name>
    <dbReference type="NCBI Taxonomy" id="2055947"/>
    <lineage>
        <taxon>Bacteria</taxon>
        <taxon>Bacillati</taxon>
        <taxon>Actinomycetota</taxon>
        <taxon>Actinomycetes</taxon>
        <taxon>Mycobacteriales</taxon>
        <taxon>Corynebacteriaceae</taxon>
        <taxon>Corynebacterium</taxon>
    </lineage>
</organism>
<keyword evidence="5 10" id="KW-0812">Transmembrane</keyword>
<dbReference type="PIRSF" id="PIRSF006060">
    <property type="entry name" value="AA_transporter"/>
    <property type="match status" value="1"/>
</dbReference>
<keyword evidence="7 10" id="KW-1133">Transmembrane helix</keyword>
<comment type="caution">
    <text evidence="12">The sequence shown here is derived from an EMBL/GenBank/DDBJ whole genome shotgun (WGS) entry which is preliminary data.</text>
</comment>
<keyword evidence="4" id="KW-1003">Cell membrane</keyword>
<keyword evidence="6" id="KW-0029">Amino-acid transport</keyword>
<dbReference type="PROSITE" id="PS00218">
    <property type="entry name" value="AMINO_ACID_PERMEASE_1"/>
    <property type="match status" value="1"/>
</dbReference>
<feature type="transmembrane region" description="Helical" evidence="10">
    <location>
        <begin position="220"/>
        <end position="242"/>
    </location>
</feature>
<dbReference type="AlphaFoldDB" id="A0A364V3T2"/>
<feature type="region of interest" description="Disordered" evidence="9">
    <location>
        <begin position="1"/>
        <end position="20"/>
    </location>
</feature>
<dbReference type="Gene3D" id="1.20.1740.10">
    <property type="entry name" value="Amino acid/polyamine transporter I"/>
    <property type="match status" value="1"/>
</dbReference>
<dbReference type="Proteomes" id="UP000251577">
    <property type="component" value="Unassembled WGS sequence"/>
</dbReference>
<dbReference type="GO" id="GO:0006865">
    <property type="term" value="P:amino acid transport"/>
    <property type="evidence" value="ECO:0007669"/>
    <property type="project" value="UniProtKB-KW"/>
</dbReference>
<comment type="similarity">
    <text evidence="2">Belongs to the amino acid-polyamine-organocation (APC) superfamily. Amino acid transporter (AAT) (TC 2.A.3.1) family.</text>
</comment>
<comment type="subcellular location">
    <subcellularLocation>
        <location evidence="1">Cell membrane</location>
        <topology evidence="1">Multi-pass membrane protein</topology>
    </subcellularLocation>
</comment>
<proteinExistence type="inferred from homology"/>
<dbReference type="FunFam" id="1.20.1740.10:FF:000001">
    <property type="entry name" value="Amino acid permease"/>
    <property type="match status" value="1"/>
</dbReference>
<keyword evidence="13" id="KW-1185">Reference proteome</keyword>
<evidence type="ECO:0000256" key="3">
    <source>
        <dbReference type="ARBA" id="ARBA00022448"/>
    </source>
</evidence>
<protein>
    <submittedName>
        <fullName evidence="12">L-asparagine permease</fullName>
    </submittedName>
</protein>
<keyword evidence="3" id="KW-0813">Transport</keyword>
<evidence type="ECO:0000256" key="8">
    <source>
        <dbReference type="ARBA" id="ARBA00023136"/>
    </source>
</evidence>
<evidence type="ECO:0000256" key="1">
    <source>
        <dbReference type="ARBA" id="ARBA00004651"/>
    </source>
</evidence>
<evidence type="ECO:0000256" key="5">
    <source>
        <dbReference type="ARBA" id="ARBA00022692"/>
    </source>
</evidence>
<feature type="transmembrane region" description="Helical" evidence="10">
    <location>
        <begin position="262"/>
        <end position="285"/>
    </location>
</feature>
<feature type="transmembrane region" description="Helical" evidence="10">
    <location>
        <begin position="109"/>
        <end position="135"/>
    </location>
</feature>
<evidence type="ECO:0000313" key="13">
    <source>
        <dbReference type="Proteomes" id="UP000251577"/>
    </source>
</evidence>
<feature type="transmembrane region" description="Helical" evidence="10">
    <location>
        <begin position="66"/>
        <end position="88"/>
    </location>
</feature>
<accession>A0A364V3T2</accession>
<feature type="transmembrane region" description="Helical" evidence="10">
    <location>
        <begin position="305"/>
        <end position="325"/>
    </location>
</feature>
<evidence type="ECO:0000256" key="2">
    <source>
        <dbReference type="ARBA" id="ARBA00008583"/>
    </source>
</evidence>
<evidence type="ECO:0000256" key="7">
    <source>
        <dbReference type="ARBA" id="ARBA00022989"/>
    </source>
</evidence>
<sequence length="491" mass="52870">MAQPESAQHTAPPNTSNGSFLTADQDGYHKGLTTRHIQMIAIGSAIGTGLFLGAGGRLASAGPSLILAYLVCGFFAFLVLRAVGELVLHRPSSGAVVSYSREFLGESPAYFIGWIYFLCWALTGIADTTAIATYLRFWPIFQSIPQWVLAFAALLVVLALNTISVKVFGEMEFWFSLLKVVAIIAFLCVGLYFVLTGHVVEGQAAGLHNITSHGGWFPNGLLPMAFVTSGVIFAYYGIEIVATAAGETKDAKHEMPRAVNNVVWRIIVFYCGSVFLLSMLLPYTAYSSGESPFVTFFSKVGVSQIGDVMNFVVITAALSSLNAGLYSTGRIIRTMAHAGAAPERLAKMNSHGVPFGGIVLTSAVIVIGVVINYLNPGKAFDIAMNMVAVTIVLVWSFLLICQMRLKAAADKGLVERPSFRMPLSPFSNWVTLAFLAAVIVLIAVGDDIGRWTVIAAVPVLGFIAAGWFLVRNRIDRRRSEHEAGELEPTAV</sequence>
<dbReference type="GO" id="GO:0005886">
    <property type="term" value="C:plasma membrane"/>
    <property type="evidence" value="ECO:0007669"/>
    <property type="project" value="UniProtKB-SubCell"/>
</dbReference>
<evidence type="ECO:0000256" key="6">
    <source>
        <dbReference type="ARBA" id="ARBA00022970"/>
    </source>
</evidence>
<feature type="domain" description="Amino acid permease/ SLC12A" evidence="11">
    <location>
        <begin position="36"/>
        <end position="444"/>
    </location>
</feature>
<feature type="transmembrane region" description="Helical" evidence="10">
    <location>
        <begin position="147"/>
        <end position="168"/>
    </location>
</feature>
<dbReference type="RefSeq" id="WP_113631404.1">
    <property type="nucleotide sequence ID" value="NZ_QHCV01000124.1"/>
</dbReference>
<feature type="transmembrane region" description="Helical" evidence="10">
    <location>
        <begin position="426"/>
        <end position="445"/>
    </location>
</feature>
<name>A0A364V3T2_9CORY</name>
<feature type="transmembrane region" description="Helical" evidence="10">
    <location>
        <begin position="451"/>
        <end position="470"/>
    </location>
</feature>